<dbReference type="Proteomes" id="UP000436088">
    <property type="component" value="Unassembled WGS sequence"/>
</dbReference>
<evidence type="ECO:0000256" key="8">
    <source>
        <dbReference type="SAM" id="MobiDB-lite"/>
    </source>
</evidence>
<evidence type="ECO:0000256" key="3">
    <source>
        <dbReference type="ARBA" id="ARBA00022771"/>
    </source>
</evidence>
<dbReference type="SMART" id="SM00356">
    <property type="entry name" value="ZnF_C3H1"/>
    <property type="match status" value="2"/>
</dbReference>
<proteinExistence type="predicted"/>
<reference evidence="10" key="1">
    <citation type="submission" date="2019-09" db="EMBL/GenBank/DDBJ databases">
        <title>Draft genome information of white flower Hibiscus syriacus.</title>
        <authorList>
            <person name="Kim Y.-M."/>
        </authorList>
    </citation>
    <scope>NUCLEOTIDE SEQUENCE [LARGE SCALE GENOMIC DNA]</scope>
    <source>
        <strain evidence="10">YM2019G1</strain>
    </source>
</reference>
<dbReference type="SMART" id="SM00248">
    <property type="entry name" value="ANK"/>
    <property type="match status" value="2"/>
</dbReference>
<dbReference type="Pfam" id="PF12796">
    <property type="entry name" value="Ank_2"/>
    <property type="match status" value="1"/>
</dbReference>
<dbReference type="GO" id="GO:0016787">
    <property type="term" value="F:hydrolase activity"/>
    <property type="evidence" value="ECO:0007669"/>
    <property type="project" value="UniProtKB-KW"/>
</dbReference>
<dbReference type="FunFam" id="3.30.1370.210:FF:000009">
    <property type="entry name" value="Zinc finger CCCH domain-containing protein 66"/>
    <property type="match status" value="1"/>
</dbReference>
<keyword evidence="3 7" id="KW-0863">Zinc-finger</keyword>
<dbReference type="PANTHER" id="PTHR14493:SF87">
    <property type="entry name" value="ZINC FINGER CCCH DOMAIN-CONTAINING PROTEIN 66"/>
    <property type="match status" value="1"/>
</dbReference>
<dbReference type="PROSITE" id="PS50297">
    <property type="entry name" value="ANK_REP_REGION"/>
    <property type="match status" value="1"/>
</dbReference>
<dbReference type="SUPFAM" id="SSF48403">
    <property type="entry name" value="Ankyrin repeat"/>
    <property type="match status" value="1"/>
</dbReference>
<feature type="repeat" description="ANK" evidence="6">
    <location>
        <begin position="95"/>
        <end position="130"/>
    </location>
</feature>
<dbReference type="Gene3D" id="1.25.40.20">
    <property type="entry name" value="Ankyrin repeat-containing domain"/>
    <property type="match status" value="1"/>
</dbReference>
<keyword evidence="6" id="KW-0040">ANK repeat</keyword>
<dbReference type="InterPro" id="IPR045234">
    <property type="entry name" value="Unkempt-like"/>
</dbReference>
<evidence type="ECO:0000256" key="2">
    <source>
        <dbReference type="ARBA" id="ARBA00022737"/>
    </source>
</evidence>
<dbReference type="PROSITE" id="PS50103">
    <property type="entry name" value="ZF_C3H1"/>
    <property type="match status" value="1"/>
</dbReference>
<evidence type="ECO:0000313" key="10">
    <source>
        <dbReference type="EMBL" id="KAE8724172.1"/>
    </source>
</evidence>
<dbReference type="PROSITE" id="PS50088">
    <property type="entry name" value="ANK_REPEAT"/>
    <property type="match status" value="1"/>
</dbReference>
<keyword evidence="2" id="KW-0677">Repeat</keyword>
<evidence type="ECO:0000256" key="7">
    <source>
        <dbReference type="PROSITE-ProRule" id="PRU00723"/>
    </source>
</evidence>
<gene>
    <name evidence="10" type="ORF">F3Y22_tig00010865pilonHSYRG00068</name>
</gene>
<comment type="caution">
    <text evidence="10">The sequence shown here is derived from an EMBL/GenBank/DDBJ whole genome shotgun (WGS) entry which is preliminary data.</text>
</comment>
<evidence type="ECO:0000256" key="1">
    <source>
        <dbReference type="ARBA" id="ARBA00022723"/>
    </source>
</evidence>
<dbReference type="GO" id="GO:0003677">
    <property type="term" value="F:DNA binding"/>
    <property type="evidence" value="ECO:0007669"/>
    <property type="project" value="UniProtKB-KW"/>
</dbReference>
<dbReference type="InterPro" id="IPR000571">
    <property type="entry name" value="Znf_CCCH"/>
</dbReference>
<evidence type="ECO:0000259" key="9">
    <source>
        <dbReference type="PROSITE" id="PS50103"/>
    </source>
</evidence>
<keyword evidence="10" id="KW-0378">Hydrolase</keyword>
<evidence type="ECO:0000256" key="5">
    <source>
        <dbReference type="ARBA" id="ARBA00023125"/>
    </source>
</evidence>
<feature type="compositionally biased region" description="Low complexity" evidence="8">
    <location>
        <begin position="336"/>
        <end position="350"/>
    </location>
</feature>
<feature type="region of interest" description="Disordered" evidence="8">
    <location>
        <begin position="334"/>
        <end position="370"/>
    </location>
</feature>
<dbReference type="Pfam" id="PF25512">
    <property type="entry name" value="zf-CCCH_AtC3H23"/>
    <property type="match status" value="1"/>
</dbReference>
<dbReference type="PANTHER" id="PTHR14493">
    <property type="entry name" value="UNKEMPT FAMILY MEMBER"/>
    <property type="match status" value="1"/>
</dbReference>
<protein>
    <submittedName>
        <fullName evidence="10">Double Clp-N motif-containing P-loop nucleoside triphosphate hydrolases superfamily protein</fullName>
    </submittedName>
</protein>
<keyword evidence="11" id="KW-1185">Reference proteome</keyword>
<keyword evidence="4 7" id="KW-0862">Zinc</keyword>
<evidence type="ECO:0000313" key="11">
    <source>
        <dbReference type="Proteomes" id="UP000436088"/>
    </source>
</evidence>
<feature type="zinc finger region" description="C3H1-type" evidence="7">
    <location>
        <begin position="245"/>
        <end position="272"/>
    </location>
</feature>
<keyword evidence="1 7" id="KW-0479">Metal-binding</keyword>
<dbReference type="InterPro" id="IPR057444">
    <property type="entry name" value="Znf-CCCH_AtC3H23-like"/>
</dbReference>
<dbReference type="InterPro" id="IPR041367">
    <property type="entry name" value="Znf-CCCH_4"/>
</dbReference>
<dbReference type="InterPro" id="IPR002110">
    <property type="entry name" value="Ankyrin_rpt"/>
</dbReference>
<keyword evidence="5" id="KW-0238">DNA-binding</keyword>
<dbReference type="GO" id="GO:0008270">
    <property type="term" value="F:zinc ion binding"/>
    <property type="evidence" value="ECO:0007669"/>
    <property type="project" value="UniProtKB-KW"/>
</dbReference>
<evidence type="ECO:0000256" key="6">
    <source>
        <dbReference type="PROSITE-ProRule" id="PRU00023"/>
    </source>
</evidence>
<dbReference type="GO" id="GO:0006355">
    <property type="term" value="P:regulation of DNA-templated transcription"/>
    <property type="evidence" value="ECO:0007669"/>
    <property type="project" value="UniProtKB-ARBA"/>
</dbReference>
<feature type="domain" description="C3H1-type" evidence="9">
    <location>
        <begin position="245"/>
        <end position="272"/>
    </location>
</feature>
<dbReference type="Gene3D" id="3.30.1370.210">
    <property type="match status" value="1"/>
</dbReference>
<dbReference type="AlphaFoldDB" id="A0A6A3CAE4"/>
<dbReference type="EMBL" id="VEPZ02000482">
    <property type="protein sequence ID" value="KAE8724172.1"/>
    <property type="molecule type" value="Genomic_DNA"/>
</dbReference>
<dbReference type="InterPro" id="IPR036770">
    <property type="entry name" value="Ankyrin_rpt-contain_sf"/>
</dbReference>
<dbReference type="Pfam" id="PF18044">
    <property type="entry name" value="zf-CCCH_4"/>
    <property type="match status" value="1"/>
</dbReference>
<accession>A0A6A3CAE4</accession>
<evidence type="ECO:0000256" key="4">
    <source>
        <dbReference type="ARBA" id="ARBA00022833"/>
    </source>
</evidence>
<name>A0A6A3CAE4_HIBSY</name>
<sequence length="600" mass="65643">MKGGSQKVDRVPQKFSSLLELSASNDLDGFKSAIEEGCHDIIESSLWYGKRIGSRKMGFEERTPLLIASLFGSKDVVDYIVKSGRVDVNWTYGSDGVTALHCAIAGGSFCSNEIVRILLDAGAETGSLDANGNRPIDLISPVACNLALSSKKKMLESLLKGSGCEGEVEGYNSMVRVLKDGTEKKEYANDFILPDIKSEMYGTDEFRMYNFKVMPCSRAYSHDWTECPFVHPGENARRRDPRKYLYSCVPCPEFRKGSCKQGDNCEYAHGVFESWLHPAQYRTRLCKDGTNCSRRVCFFAHNHEELRPIYASTGSAVPSPRSYSAIDSSLEMGSMSPHGLGSPSVLLPSTSTPPLPPSGSTSSPMAGVMWPNQSNIVPSLQLNGSRLKNARRVRNIDLDIEQVGQESRRRRQTQQLIDEIPGLSSTINWKNPVSTTSTFVSAEGTGESNWLGGISLDTSTHHLQSPTGVSYMTNLTSSPIRASQSFGVDPSRSTAGIVLSPRPAAFANRSPSFMELISAVPSNFSDLGSPDGKLEWGIQGEKLNKLTQASCFEFQSSSINLGDPAQSMSSSSDEPDVSWVQSLVKDMDTLSEQFSFKDEH</sequence>
<organism evidence="10 11">
    <name type="scientific">Hibiscus syriacus</name>
    <name type="common">Rose of Sharon</name>
    <dbReference type="NCBI Taxonomy" id="106335"/>
    <lineage>
        <taxon>Eukaryota</taxon>
        <taxon>Viridiplantae</taxon>
        <taxon>Streptophyta</taxon>
        <taxon>Embryophyta</taxon>
        <taxon>Tracheophyta</taxon>
        <taxon>Spermatophyta</taxon>
        <taxon>Magnoliopsida</taxon>
        <taxon>eudicotyledons</taxon>
        <taxon>Gunneridae</taxon>
        <taxon>Pentapetalae</taxon>
        <taxon>rosids</taxon>
        <taxon>malvids</taxon>
        <taxon>Malvales</taxon>
        <taxon>Malvaceae</taxon>
        <taxon>Malvoideae</taxon>
        <taxon>Hibiscus</taxon>
    </lineage>
</organism>